<dbReference type="HOGENOM" id="CLU_346911_0_0_1"/>
<keyword evidence="5" id="KW-0862">Zinc</keyword>
<keyword evidence="6" id="KW-0482">Metalloprotease</keyword>
<dbReference type="PROSITE" id="PS51885">
    <property type="entry name" value="NEPRILYSIN"/>
    <property type="match status" value="1"/>
</dbReference>
<dbReference type="GO" id="GO:0005509">
    <property type="term" value="F:calcium ion binding"/>
    <property type="evidence" value="ECO:0007669"/>
    <property type="project" value="InterPro"/>
</dbReference>
<accession>K1Q1Q8</accession>
<dbReference type="GO" id="GO:0004222">
    <property type="term" value="F:metalloendopeptidase activity"/>
    <property type="evidence" value="ECO:0007669"/>
    <property type="project" value="InterPro"/>
</dbReference>
<dbReference type="PANTHER" id="PTHR11733:SF133">
    <property type="entry name" value="PHOSPHATE-REGULATING NEUTRAL ENDOPEPTIDASE PHEX"/>
    <property type="match status" value="1"/>
</dbReference>
<dbReference type="Pfam" id="PF00811">
    <property type="entry name" value="Ependymin"/>
    <property type="match status" value="1"/>
</dbReference>
<evidence type="ECO:0000259" key="8">
    <source>
        <dbReference type="Pfam" id="PF05649"/>
    </source>
</evidence>
<dbReference type="SUPFAM" id="SSF55486">
    <property type="entry name" value="Metalloproteases ('zincins'), catalytic domain"/>
    <property type="match status" value="1"/>
</dbReference>
<dbReference type="InterPro" id="IPR000718">
    <property type="entry name" value="Peptidase_M13"/>
</dbReference>
<keyword evidence="4" id="KW-0378">Hydrolase</keyword>
<feature type="domain" description="Peptidase M13 C-terminal" evidence="7">
    <location>
        <begin position="632"/>
        <end position="811"/>
    </location>
</feature>
<dbReference type="AlphaFoldDB" id="K1Q1Q8"/>
<evidence type="ECO:0000256" key="4">
    <source>
        <dbReference type="ARBA" id="ARBA00022801"/>
    </source>
</evidence>
<reference evidence="9" key="1">
    <citation type="journal article" date="2012" name="Nature">
        <title>The oyster genome reveals stress adaptation and complexity of shell formation.</title>
        <authorList>
            <person name="Zhang G."/>
            <person name="Fang X."/>
            <person name="Guo X."/>
            <person name="Li L."/>
            <person name="Luo R."/>
            <person name="Xu F."/>
            <person name="Yang P."/>
            <person name="Zhang L."/>
            <person name="Wang X."/>
            <person name="Qi H."/>
            <person name="Xiong Z."/>
            <person name="Que H."/>
            <person name="Xie Y."/>
            <person name="Holland P.W."/>
            <person name="Paps J."/>
            <person name="Zhu Y."/>
            <person name="Wu F."/>
            <person name="Chen Y."/>
            <person name="Wang J."/>
            <person name="Peng C."/>
            <person name="Meng J."/>
            <person name="Yang L."/>
            <person name="Liu J."/>
            <person name="Wen B."/>
            <person name="Zhang N."/>
            <person name="Huang Z."/>
            <person name="Zhu Q."/>
            <person name="Feng Y."/>
            <person name="Mount A."/>
            <person name="Hedgecock D."/>
            <person name="Xu Z."/>
            <person name="Liu Y."/>
            <person name="Domazet-Loso T."/>
            <person name="Du Y."/>
            <person name="Sun X."/>
            <person name="Zhang S."/>
            <person name="Liu B."/>
            <person name="Cheng P."/>
            <person name="Jiang X."/>
            <person name="Li J."/>
            <person name="Fan D."/>
            <person name="Wang W."/>
            <person name="Fu W."/>
            <person name="Wang T."/>
            <person name="Wang B."/>
            <person name="Zhang J."/>
            <person name="Peng Z."/>
            <person name="Li Y."/>
            <person name="Li N."/>
            <person name="Wang J."/>
            <person name="Chen M."/>
            <person name="He Y."/>
            <person name="Tan F."/>
            <person name="Song X."/>
            <person name="Zheng Q."/>
            <person name="Huang R."/>
            <person name="Yang H."/>
            <person name="Du X."/>
            <person name="Chen L."/>
            <person name="Yang M."/>
            <person name="Gaffney P.M."/>
            <person name="Wang S."/>
            <person name="Luo L."/>
            <person name="She Z."/>
            <person name="Ming Y."/>
            <person name="Huang W."/>
            <person name="Zhang S."/>
            <person name="Huang B."/>
            <person name="Zhang Y."/>
            <person name="Qu T."/>
            <person name="Ni P."/>
            <person name="Miao G."/>
            <person name="Wang J."/>
            <person name="Wang Q."/>
            <person name="Steinberg C.E."/>
            <person name="Wang H."/>
            <person name="Li N."/>
            <person name="Qian L."/>
            <person name="Zhang G."/>
            <person name="Li Y."/>
            <person name="Yang H."/>
            <person name="Liu X."/>
            <person name="Wang J."/>
            <person name="Yin Y."/>
            <person name="Wang J."/>
        </authorList>
    </citation>
    <scope>NUCLEOTIDE SEQUENCE [LARGE SCALE GENOMIC DNA]</scope>
    <source>
        <strain evidence="9">05x7-T-G4-1.051#20</strain>
    </source>
</reference>
<gene>
    <name evidence="9" type="ORF">CGI_10019681</name>
</gene>
<evidence type="ECO:0000256" key="1">
    <source>
        <dbReference type="ARBA" id="ARBA00001947"/>
    </source>
</evidence>
<comment type="cofactor">
    <cofactor evidence="1">
        <name>Zn(2+)</name>
        <dbReference type="ChEBI" id="CHEBI:29105"/>
    </cofactor>
</comment>
<organism evidence="9">
    <name type="scientific">Magallana gigas</name>
    <name type="common">Pacific oyster</name>
    <name type="synonym">Crassostrea gigas</name>
    <dbReference type="NCBI Taxonomy" id="29159"/>
    <lineage>
        <taxon>Eukaryota</taxon>
        <taxon>Metazoa</taxon>
        <taxon>Spiralia</taxon>
        <taxon>Lophotrochozoa</taxon>
        <taxon>Mollusca</taxon>
        <taxon>Bivalvia</taxon>
        <taxon>Autobranchia</taxon>
        <taxon>Pteriomorphia</taxon>
        <taxon>Ostreida</taxon>
        <taxon>Ostreoidea</taxon>
        <taxon>Ostreidae</taxon>
        <taxon>Magallana</taxon>
    </lineage>
</organism>
<sequence length="814" mass="92266">MYAFPLTIGIVVSLATKVAANCCVPSQFQASIDTLESLSSVRDKRFIRLTVSYDAKFKKTAVHAIAETEEDQYDQINDFEAQKTYSWSRGICHVQPLGPFTPACIPADAKLVRKSFLGVSPNTWNLKTYLLQSSSDLQYFGTIGDNCIPVELLKTSTKIPQPDGQYMWMFYNVTMGIKDRSVFTPPKFCSQKCKQTFVYSSNETMGRFQKLNGTLASILAVSIAIIVVVVTNNEGNDDKTDRETNNVQFHNALPATTRDVCNSPDCVQAASGLLDSIDPKADPCNNFFQFACGMWRKKQVIPEEMSITNILEKEIEDGDIEAVKKAKKLYKSCLNLDAIEKDNFTSANRMIHELGGWPIDQPQLGLPDREYFLRGRNDRKLVAYEKYAQEIAIIFGADAIAAFNDIQDIVDFEIEIANATMRADERHDDEKLYHKMTIGELQKRYPNFQWLPYFEATLGGVDLNISVDSSTTVINRNPDYMERIVNKLNTRSKRTVQNYVIWLTLKMMSDALPLRVRDAYGSYRETCVGVVNSHMGSAVGKHFAQEAFDSQAKYKADEMIENLRSAMKDLLQKNEWMDTETIVKAIEKADKMQSGIGYSAKIKNDTFLNEKYKDCFQLEYYNRLAIKTVIHSKYLNYGGMGFVIGHEITHGFDDQGRQYDGAGNLKQWWSNASIINFKKRAECMVSQYSNYTVKEAGKKLNGKLTLGENIADNGGLKESWLAYERWLQSSRKGKPEPFLPGLDYTPKQLFFLSAAHVWCGLVRPEEAARRILTDGHSNYEARVNGPLQNNLEFSKAFNCPVGSYMNPKDKCIIW</sequence>
<feature type="domain" description="Peptidase M13 N-terminal" evidence="8">
    <location>
        <begin position="283"/>
        <end position="357"/>
    </location>
</feature>
<dbReference type="InterPro" id="IPR018497">
    <property type="entry name" value="Peptidase_M13_C"/>
</dbReference>
<dbReference type="InterPro" id="IPR024079">
    <property type="entry name" value="MetalloPept_cat_dom_sf"/>
</dbReference>
<name>K1Q1Q8_MAGGI</name>
<dbReference type="EMBL" id="JH817691">
    <property type="protein sequence ID" value="EKC25294.1"/>
    <property type="molecule type" value="Genomic_DNA"/>
</dbReference>
<dbReference type="CDD" id="cd08662">
    <property type="entry name" value="M13"/>
    <property type="match status" value="1"/>
</dbReference>
<feature type="domain" description="Peptidase M13 N-terminal" evidence="8">
    <location>
        <begin position="359"/>
        <end position="598"/>
    </location>
</feature>
<dbReference type="GO" id="GO:0007160">
    <property type="term" value="P:cell-matrix adhesion"/>
    <property type="evidence" value="ECO:0007669"/>
    <property type="project" value="InterPro"/>
</dbReference>
<dbReference type="Pfam" id="PF05649">
    <property type="entry name" value="Peptidase_M13_N"/>
    <property type="match status" value="2"/>
</dbReference>
<dbReference type="Pfam" id="PF01431">
    <property type="entry name" value="Peptidase_M13"/>
    <property type="match status" value="1"/>
</dbReference>
<evidence type="ECO:0000256" key="6">
    <source>
        <dbReference type="ARBA" id="ARBA00023049"/>
    </source>
</evidence>
<dbReference type="GO" id="GO:0016485">
    <property type="term" value="P:protein processing"/>
    <property type="evidence" value="ECO:0007669"/>
    <property type="project" value="TreeGrafter"/>
</dbReference>
<evidence type="ECO:0000259" key="7">
    <source>
        <dbReference type="Pfam" id="PF01431"/>
    </source>
</evidence>
<dbReference type="PANTHER" id="PTHR11733">
    <property type="entry name" value="ZINC METALLOPROTEASE FAMILY M13 NEPRILYSIN-RELATED"/>
    <property type="match status" value="1"/>
</dbReference>
<dbReference type="InParanoid" id="K1Q1Q8"/>
<keyword evidence="3" id="KW-0479">Metal-binding</keyword>
<proteinExistence type="predicted"/>
<dbReference type="Gene3D" id="3.40.390.10">
    <property type="entry name" value="Collagenase (Catalytic Domain)"/>
    <property type="match status" value="2"/>
</dbReference>
<dbReference type="PRINTS" id="PR00786">
    <property type="entry name" value="NEPRILYSIN"/>
</dbReference>
<evidence type="ECO:0000256" key="3">
    <source>
        <dbReference type="ARBA" id="ARBA00022723"/>
    </source>
</evidence>
<dbReference type="InterPro" id="IPR001299">
    <property type="entry name" value="Ependymin"/>
</dbReference>
<evidence type="ECO:0000256" key="2">
    <source>
        <dbReference type="ARBA" id="ARBA00022670"/>
    </source>
</evidence>
<evidence type="ECO:0000256" key="5">
    <source>
        <dbReference type="ARBA" id="ARBA00022833"/>
    </source>
</evidence>
<dbReference type="GO" id="GO:0005576">
    <property type="term" value="C:extracellular region"/>
    <property type="evidence" value="ECO:0007669"/>
    <property type="project" value="InterPro"/>
</dbReference>
<protein>
    <submittedName>
        <fullName evidence="9">Endothelin-converting enzyme 1</fullName>
    </submittedName>
</protein>
<keyword evidence="2" id="KW-0645">Protease</keyword>
<evidence type="ECO:0000313" key="9">
    <source>
        <dbReference type="EMBL" id="EKC25294.1"/>
    </source>
</evidence>
<dbReference type="InterPro" id="IPR008753">
    <property type="entry name" value="Peptidase_M13_N"/>
</dbReference>
<dbReference type="GO" id="GO:0005886">
    <property type="term" value="C:plasma membrane"/>
    <property type="evidence" value="ECO:0007669"/>
    <property type="project" value="TreeGrafter"/>
</dbReference>